<keyword evidence="8 11" id="KW-0663">Pyridoxal phosphate</keyword>
<evidence type="ECO:0000313" key="16">
    <source>
        <dbReference type="Proteomes" id="UP000254508"/>
    </source>
</evidence>
<dbReference type="PIRSF" id="PIRSF000412">
    <property type="entry name" value="SHMT"/>
    <property type="match status" value="1"/>
</dbReference>
<dbReference type="OrthoDB" id="9803846at2"/>
<dbReference type="GO" id="GO:0004372">
    <property type="term" value="F:glycine hydroxymethyltransferase activity"/>
    <property type="evidence" value="ECO:0007669"/>
    <property type="project" value="UniProtKB-UniRule"/>
</dbReference>
<dbReference type="PANTHER" id="PTHR11680">
    <property type="entry name" value="SERINE HYDROXYMETHYLTRANSFERASE"/>
    <property type="match status" value="1"/>
</dbReference>
<comment type="pathway">
    <text evidence="11">One-carbon metabolism; tetrahydrofolate interconversion.</text>
</comment>
<evidence type="ECO:0000256" key="11">
    <source>
        <dbReference type="HAMAP-Rule" id="MF_00051"/>
    </source>
</evidence>
<dbReference type="FunFam" id="3.40.640.10:FF:000001">
    <property type="entry name" value="Serine hydroxymethyltransferase"/>
    <property type="match status" value="1"/>
</dbReference>
<feature type="modified residue" description="N6-(pyridoxal phosphate)lysine" evidence="11 12">
    <location>
        <position position="272"/>
    </location>
</feature>
<dbReference type="EC" id="2.1.2.1" evidence="11"/>
<comment type="function">
    <text evidence="10">Catalyzes the reversible interconversion of alpha-methyl-L-serine to D-alanine with tetrahydrofolate (THF) serving as the one-carbon carrier. Cannot use alpha-methyl-D-serine, L-serine, D-serine or L-alanine.</text>
</comment>
<feature type="binding site" evidence="11">
    <location>
        <position position="287"/>
    </location>
    <ligand>
        <name>(6S)-5,6,7,8-tetrahydrofolate</name>
        <dbReference type="ChEBI" id="CHEBI:57453"/>
    </ligand>
</feature>
<dbReference type="InterPro" id="IPR039429">
    <property type="entry name" value="SHMT-like_dom"/>
</dbReference>
<evidence type="ECO:0000256" key="6">
    <source>
        <dbReference type="ARBA" id="ARBA00022563"/>
    </source>
</evidence>
<evidence type="ECO:0000256" key="2">
    <source>
        <dbReference type="ARBA" id="ARBA00004496"/>
    </source>
</evidence>
<reference evidence="16" key="1">
    <citation type="submission" date="2018-07" db="EMBL/GenBank/DDBJ databases">
        <title>Genome sequence of Erythrobacter strain YH-07, an antagonistic bacterium isolated from Yellow Sea.</title>
        <authorList>
            <person name="Tang T."/>
            <person name="Liu Q."/>
            <person name="Sun X."/>
        </authorList>
    </citation>
    <scope>NUCLEOTIDE SEQUENCE [LARGE SCALE GENOMIC DNA]</scope>
    <source>
        <strain evidence="16">YH-07</strain>
    </source>
</reference>
<evidence type="ECO:0000256" key="5">
    <source>
        <dbReference type="ARBA" id="ARBA00022490"/>
    </source>
</evidence>
<keyword evidence="7 11" id="KW-0808">Transferase</keyword>
<organism evidence="15 16">
    <name type="scientific">Erythrobacter aureus</name>
    <dbReference type="NCBI Taxonomy" id="2182384"/>
    <lineage>
        <taxon>Bacteria</taxon>
        <taxon>Pseudomonadati</taxon>
        <taxon>Pseudomonadota</taxon>
        <taxon>Alphaproteobacteria</taxon>
        <taxon>Sphingomonadales</taxon>
        <taxon>Erythrobacteraceae</taxon>
        <taxon>Erythrobacter/Porphyrobacter group</taxon>
        <taxon>Erythrobacter</taxon>
    </lineage>
</organism>
<dbReference type="Proteomes" id="UP000254508">
    <property type="component" value="Chromosome"/>
</dbReference>
<dbReference type="InterPro" id="IPR015424">
    <property type="entry name" value="PyrdxlP-dep_Trfase"/>
</dbReference>
<evidence type="ECO:0000256" key="8">
    <source>
        <dbReference type="ARBA" id="ARBA00022898"/>
    </source>
</evidence>
<evidence type="ECO:0000259" key="14">
    <source>
        <dbReference type="Pfam" id="PF00464"/>
    </source>
</evidence>
<dbReference type="GO" id="GO:0008168">
    <property type="term" value="F:methyltransferase activity"/>
    <property type="evidence" value="ECO:0007669"/>
    <property type="project" value="UniProtKB-KW"/>
</dbReference>
<dbReference type="Gene3D" id="3.40.640.10">
    <property type="entry name" value="Type I PLP-dependent aspartate aminotransferase-like (Major domain)"/>
    <property type="match status" value="1"/>
</dbReference>
<dbReference type="GO" id="GO:0050413">
    <property type="term" value="F:D-alanine 2-hydroxymethyltransferase activity"/>
    <property type="evidence" value="ECO:0007669"/>
    <property type="project" value="UniProtKB-EC"/>
</dbReference>
<evidence type="ECO:0000256" key="3">
    <source>
        <dbReference type="ARBA" id="ARBA00006376"/>
    </source>
</evidence>
<dbReference type="HAMAP" id="MF_00051">
    <property type="entry name" value="SHMT"/>
    <property type="match status" value="1"/>
</dbReference>
<keyword evidence="11" id="KW-0028">Amino-acid biosynthesis</keyword>
<comment type="pathway">
    <text evidence="11">Amino-acid biosynthesis; glycine biosynthesis; glycine from L-serine: step 1/1.</text>
</comment>
<dbReference type="CDD" id="cd00378">
    <property type="entry name" value="SHMT"/>
    <property type="match status" value="1"/>
</dbReference>
<comment type="function">
    <text evidence="11">Catalyzes the reversible interconversion of serine and glycine with tetrahydrofolate (THF) serving as the one-carbon carrier. This reaction serves as the major source of one-carbon groups required for the biosynthesis of purines, thymidylate, methionine, and other important biomolecules. Also exhibits THF-independent aldolase activity toward beta-hydroxyamino acids, producing glycine and aldehydes, via a retro-aldol mechanism.</text>
</comment>
<dbReference type="PROSITE" id="PS00096">
    <property type="entry name" value="SHMT"/>
    <property type="match status" value="1"/>
</dbReference>
<dbReference type="Gene3D" id="3.90.1150.10">
    <property type="entry name" value="Aspartate Aminotransferase, domain 1"/>
    <property type="match status" value="1"/>
</dbReference>
<evidence type="ECO:0000256" key="12">
    <source>
        <dbReference type="PIRSR" id="PIRSR000412-50"/>
    </source>
</evidence>
<comment type="cofactor">
    <cofactor evidence="1 11 12">
        <name>pyridoxal 5'-phosphate</name>
        <dbReference type="ChEBI" id="CHEBI:597326"/>
    </cofactor>
</comment>
<dbReference type="GO" id="GO:0032259">
    <property type="term" value="P:methylation"/>
    <property type="evidence" value="ECO:0007669"/>
    <property type="project" value="UniProtKB-KW"/>
</dbReference>
<comment type="subunit">
    <text evidence="4 11">Homodimer.</text>
</comment>
<gene>
    <name evidence="11" type="primary">glyA</name>
    <name evidence="15" type="ORF">DVR09_09370</name>
</gene>
<evidence type="ECO:0000256" key="1">
    <source>
        <dbReference type="ARBA" id="ARBA00001933"/>
    </source>
</evidence>
<dbReference type="Pfam" id="PF00464">
    <property type="entry name" value="SHMT"/>
    <property type="match status" value="1"/>
</dbReference>
<protein>
    <recommendedName>
        <fullName evidence="11">Serine hydroxymethyltransferase</fullName>
        <shortName evidence="11">SHMT</shortName>
        <shortName evidence="11">Serine methylase</shortName>
        <ecNumber evidence="11">2.1.2.1</ecNumber>
    </recommendedName>
</protein>
<dbReference type="InterPro" id="IPR049943">
    <property type="entry name" value="Ser_HO-MeTrfase-like"/>
</dbReference>
<dbReference type="GO" id="GO:0030170">
    <property type="term" value="F:pyridoxal phosphate binding"/>
    <property type="evidence" value="ECO:0007669"/>
    <property type="project" value="UniProtKB-UniRule"/>
</dbReference>
<dbReference type="UniPathway" id="UPA00288">
    <property type="reaction ID" value="UER01023"/>
</dbReference>
<comment type="catalytic activity">
    <reaction evidence="11">
        <text>(6R)-5,10-methylene-5,6,7,8-tetrahydrofolate + glycine + H2O = (6S)-5,6,7,8-tetrahydrofolate + L-serine</text>
        <dbReference type="Rhea" id="RHEA:15481"/>
        <dbReference type="ChEBI" id="CHEBI:15377"/>
        <dbReference type="ChEBI" id="CHEBI:15636"/>
        <dbReference type="ChEBI" id="CHEBI:33384"/>
        <dbReference type="ChEBI" id="CHEBI:57305"/>
        <dbReference type="ChEBI" id="CHEBI:57453"/>
        <dbReference type="EC" id="2.1.2.1"/>
    </reaction>
</comment>
<dbReference type="InterPro" id="IPR015421">
    <property type="entry name" value="PyrdxlP-dep_Trfase_major"/>
</dbReference>
<dbReference type="UniPathway" id="UPA00193"/>
<feature type="binding site" evidence="11">
    <location>
        <begin position="167"/>
        <end position="169"/>
    </location>
    <ligand>
        <name>(6S)-5,6,7,8-tetrahydrofolate</name>
        <dbReference type="ChEBI" id="CHEBI:57453"/>
    </ligand>
</feature>
<evidence type="ECO:0000256" key="10">
    <source>
        <dbReference type="ARBA" id="ARBA00057572"/>
    </source>
</evidence>
<evidence type="ECO:0000256" key="7">
    <source>
        <dbReference type="ARBA" id="ARBA00022679"/>
    </source>
</evidence>
<dbReference type="InterPro" id="IPR001085">
    <property type="entry name" value="Ser_HO-MeTrfase"/>
</dbReference>
<feature type="binding site" evidence="11">
    <location>
        <begin position="396"/>
        <end position="398"/>
    </location>
    <ligand>
        <name>(6S)-5,6,7,8-tetrahydrofolate</name>
        <dbReference type="ChEBI" id="CHEBI:57453"/>
    </ligand>
</feature>
<keyword evidence="6 11" id="KW-0554">One-carbon metabolism</keyword>
<sequence length="466" mass="50376">MKPNSPTLFQTERGVTSAASTSFPIRRSDLATQSANTDRNPMDRFWHDTLAEADPEIHAAIRKELARQQDKIELIASENIASSAVLEATGSVFTNKYAEGYPGKRYYGGCDYADVIETLAIERAKQLFGCNFANVQPNSGSQMNQAVFLALLQPGDTFMGLDLNSGGHLTHGSPVNMSGKWFNPVSYGVRKDDELIDMDEVMAIAKANKPKLIIAGGTAYSRVWDWEAFRRVADEVGAYLMVDMSHISGLVAGGAHPNPFPHAHIVTTTTHKSLRGPRSGVILWDDEELTKPINMAVFPGMQGGPLMHVVAAKAVAFGEALRPDFKDYAHRVVENARALAEGIEANGLRVVSGGTDNHSMLVDLTAKDVTGKAAEAGLDRAWLTCNKNGIPYDTRSPFVTSGIRLGTPAGTTRGFGPEEFRRIGALICEVVDGLSRNGPEGDGQVEERVRGEVAELCAAFPVYPGR</sequence>
<name>A0A345YF07_9SPHN</name>
<keyword evidence="15" id="KW-0489">Methyltransferase</keyword>
<dbReference type="KEGG" id="err:DVR09_09370"/>
<dbReference type="AlphaFoldDB" id="A0A345YF07"/>
<dbReference type="GO" id="GO:0019264">
    <property type="term" value="P:glycine biosynthetic process from serine"/>
    <property type="evidence" value="ECO:0007669"/>
    <property type="project" value="UniProtKB-UniRule"/>
</dbReference>
<dbReference type="NCBIfam" id="NF000586">
    <property type="entry name" value="PRK00011.1"/>
    <property type="match status" value="1"/>
</dbReference>
<dbReference type="InterPro" id="IPR015422">
    <property type="entry name" value="PyrdxlP-dep_Trfase_small"/>
</dbReference>
<proteinExistence type="inferred from homology"/>
<evidence type="ECO:0000313" key="15">
    <source>
        <dbReference type="EMBL" id="AXK42509.1"/>
    </source>
</evidence>
<dbReference type="EMBL" id="CP031357">
    <property type="protein sequence ID" value="AXK42509.1"/>
    <property type="molecule type" value="Genomic_DNA"/>
</dbReference>
<comment type="subcellular location">
    <subcellularLocation>
        <location evidence="2 11">Cytoplasm</location>
    </subcellularLocation>
</comment>
<dbReference type="InterPro" id="IPR019798">
    <property type="entry name" value="Ser_HO-MeTrfase_PLP_BS"/>
</dbReference>
<dbReference type="PANTHER" id="PTHR11680:SF35">
    <property type="entry name" value="SERINE HYDROXYMETHYLTRANSFERASE 1"/>
    <property type="match status" value="1"/>
</dbReference>
<dbReference type="GO" id="GO:0035999">
    <property type="term" value="P:tetrahydrofolate interconversion"/>
    <property type="evidence" value="ECO:0007669"/>
    <property type="project" value="UniProtKB-UniRule"/>
</dbReference>
<comment type="similarity">
    <text evidence="3 11">Belongs to the SHMT family.</text>
</comment>
<keyword evidence="5 11" id="KW-0963">Cytoplasm</keyword>
<comment type="catalytic activity">
    <reaction evidence="9">
        <text>(6R)-5,10-methylene-5,6,7,8-tetrahydrofolate + D-alanine + H2O = 2-methylserine + (6S)-5,6,7,8-tetrahydrofolate</text>
        <dbReference type="Rhea" id="RHEA:10064"/>
        <dbReference type="ChEBI" id="CHEBI:15377"/>
        <dbReference type="ChEBI" id="CHEBI:15636"/>
        <dbReference type="ChEBI" id="CHEBI:57416"/>
        <dbReference type="ChEBI" id="CHEBI:57453"/>
        <dbReference type="ChEBI" id="CHEBI:58275"/>
        <dbReference type="EC" id="2.1.2.7"/>
    </reaction>
</comment>
<feature type="binding site" evidence="11">
    <location>
        <position position="163"/>
    </location>
    <ligand>
        <name>(6S)-5,6,7,8-tetrahydrofolate</name>
        <dbReference type="ChEBI" id="CHEBI:57453"/>
    </ligand>
</feature>
<evidence type="ECO:0000256" key="4">
    <source>
        <dbReference type="ARBA" id="ARBA00011738"/>
    </source>
</evidence>
<dbReference type="GO" id="GO:0005829">
    <property type="term" value="C:cytosol"/>
    <property type="evidence" value="ECO:0007669"/>
    <property type="project" value="TreeGrafter"/>
</dbReference>
<feature type="domain" description="Serine hydroxymethyltransferase-like" evidence="14">
    <location>
        <begin position="50"/>
        <end position="427"/>
    </location>
</feature>
<feature type="site" description="Plays an important role in substrate specificity" evidence="11">
    <location>
        <position position="271"/>
    </location>
</feature>
<evidence type="ECO:0000256" key="9">
    <source>
        <dbReference type="ARBA" id="ARBA00051216"/>
    </source>
</evidence>
<keyword evidence="16" id="KW-1185">Reference proteome</keyword>
<dbReference type="SUPFAM" id="SSF53383">
    <property type="entry name" value="PLP-dependent transferases"/>
    <property type="match status" value="1"/>
</dbReference>
<accession>A0A345YF07</accession>
<evidence type="ECO:0000256" key="13">
    <source>
        <dbReference type="SAM" id="MobiDB-lite"/>
    </source>
</evidence>
<feature type="region of interest" description="Disordered" evidence="13">
    <location>
        <begin position="1"/>
        <end position="21"/>
    </location>
</feature>